<feature type="domain" description="Fibrinogen C-terminal" evidence="6">
    <location>
        <begin position="35"/>
        <end position="213"/>
    </location>
</feature>
<evidence type="ECO:0000313" key="7">
    <source>
        <dbReference type="EMBL" id="CAH3045939.1"/>
    </source>
</evidence>
<organism evidence="7 8">
    <name type="scientific">Pocillopora meandrina</name>
    <dbReference type="NCBI Taxonomy" id="46732"/>
    <lineage>
        <taxon>Eukaryota</taxon>
        <taxon>Metazoa</taxon>
        <taxon>Cnidaria</taxon>
        <taxon>Anthozoa</taxon>
        <taxon>Hexacorallia</taxon>
        <taxon>Scleractinia</taxon>
        <taxon>Astrocoeniina</taxon>
        <taxon>Pocilloporidae</taxon>
        <taxon>Pocillopora</taxon>
    </lineage>
</organism>
<dbReference type="InterPro" id="IPR036179">
    <property type="entry name" value="Ig-like_dom_sf"/>
</dbReference>
<gene>
    <name evidence="7" type="ORF">PMEA_00033010</name>
</gene>
<keyword evidence="2" id="KW-0272">Extracellular matrix</keyword>
<dbReference type="CDD" id="cd00087">
    <property type="entry name" value="FReD"/>
    <property type="match status" value="2"/>
</dbReference>
<dbReference type="InterPro" id="IPR003599">
    <property type="entry name" value="Ig_sub"/>
</dbReference>
<evidence type="ECO:0000256" key="3">
    <source>
        <dbReference type="ARBA" id="ARBA00023157"/>
    </source>
</evidence>
<dbReference type="Gene3D" id="4.10.530.10">
    <property type="entry name" value="Gamma-fibrinogen Carboxyl Terminal Fragment, domain 2"/>
    <property type="match status" value="1"/>
</dbReference>
<dbReference type="NCBIfam" id="NF040941">
    <property type="entry name" value="GGGWT_bact"/>
    <property type="match status" value="2"/>
</dbReference>
<dbReference type="Proteomes" id="UP001159428">
    <property type="component" value="Unassembled WGS sequence"/>
</dbReference>
<sequence length="592" mass="66103">MEGGQLKINSLTAKDSGTYICSAQSEFVHVETETQLIVKTARDCTELLAAGFKDSGVYTVNPANKTSFEVYCDMTTDGGGWTVFHKRFDGFVGFYRDWDEYKNGFGDVTGEFWLGNEKIHQLTEIPSQLRVEINTTSAGNRYAKYSNFTVTNEATNYTLFVGFYSGNAKDRLSYHNGMAFSTQDRDNNKDSGNCAKVYKGAWWFKSCSHSSLNTRPLISLPAGPIYAESGMDVKLPLCQVIGYPPAVVSWSKLFDQIPGDRATVKGHTLTISKTDKKDSGTYICTASNAMGTTHSMTSMIVNVVPQFTFKPPEKIELYHGQSVTLNCSADGHPIPSITWTRCKEDIPADRFEMEGEQLKINSLTAKESGTYICSAQSEFVHVETEVQLIVKTARDCTEFFAAGLKESGVYTVNPANKTSFEVYCDMKTDGGGWTVFHKRFDGFVGFYRDWDEYKNGFGDVRGEFWLGNEKIHQLTEIPSQLRVEINTTSAGNRYAKYSNFTVTNEATNYTLFVGFCSGNAYDRLSGHNGMAFSTQDRDNDKNGGNCAKSHRGAWRYNSCAQSNLNGNFGGGYYFWNWDSLMGSQMKLKPKYP</sequence>
<comment type="caution">
    <text evidence="7">The sequence shown here is derived from an EMBL/GenBank/DDBJ whole genome shotgun (WGS) entry which is preliminary data.</text>
</comment>
<dbReference type="Pfam" id="PF13927">
    <property type="entry name" value="Ig_3"/>
    <property type="match status" value="1"/>
</dbReference>
<dbReference type="InterPro" id="IPR002181">
    <property type="entry name" value="Fibrinogen_a/b/g_C_dom"/>
</dbReference>
<dbReference type="InterPro" id="IPR036056">
    <property type="entry name" value="Fibrinogen-like_C"/>
</dbReference>
<dbReference type="EMBL" id="CALNXJ010000008">
    <property type="protein sequence ID" value="CAH3045939.1"/>
    <property type="molecule type" value="Genomic_DNA"/>
</dbReference>
<dbReference type="InterPro" id="IPR013783">
    <property type="entry name" value="Ig-like_fold"/>
</dbReference>
<dbReference type="PROSITE" id="PS51406">
    <property type="entry name" value="FIBRINOGEN_C_2"/>
    <property type="match status" value="2"/>
</dbReference>
<dbReference type="InterPro" id="IPR050373">
    <property type="entry name" value="Fibrinogen_C-term_domain"/>
</dbReference>
<dbReference type="SMART" id="SM00409">
    <property type="entry name" value="IG"/>
    <property type="match status" value="2"/>
</dbReference>
<evidence type="ECO:0000256" key="2">
    <source>
        <dbReference type="ARBA" id="ARBA00022530"/>
    </source>
</evidence>
<keyword evidence="3" id="KW-1015">Disulfide bond</keyword>
<dbReference type="InterPro" id="IPR014716">
    <property type="entry name" value="Fibrinogen_a/b/g_C_1"/>
</dbReference>
<evidence type="ECO:0000256" key="1">
    <source>
        <dbReference type="ARBA" id="ARBA00004498"/>
    </source>
</evidence>
<feature type="domain" description="Ig-like" evidence="5">
    <location>
        <begin position="305"/>
        <end position="387"/>
    </location>
</feature>
<dbReference type="InterPro" id="IPR003598">
    <property type="entry name" value="Ig_sub2"/>
</dbReference>
<dbReference type="SMART" id="SM00186">
    <property type="entry name" value="FBG"/>
    <property type="match status" value="2"/>
</dbReference>
<feature type="domain" description="Fibrinogen C-terminal" evidence="6">
    <location>
        <begin position="387"/>
        <end position="591"/>
    </location>
</feature>
<feature type="domain" description="Ig-like" evidence="5">
    <location>
        <begin position="216"/>
        <end position="302"/>
    </location>
</feature>
<keyword evidence="4" id="KW-0393">Immunoglobulin domain</keyword>
<name>A0AAU9W4X4_9CNID</name>
<accession>A0AAU9W4X4</accession>
<comment type="subcellular location">
    <subcellularLocation>
        <location evidence="1">Secreted</location>
        <location evidence="1">Extracellular space</location>
        <location evidence="1">Extracellular matrix</location>
    </subcellularLocation>
</comment>
<keyword evidence="8" id="KW-1185">Reference proteome</keyword>
<dbReference type="SUPFAM" id="SSF56496">
    <property type="entry name" value="Fibrinogen C-terminal domain-like"/>
    <property type="match status" value="2"/>
</dbReference>
<dbReference type="InterPro" id="IPR013098">
    <property type="entry name" value="Ig_I-set"/>
</dbReference>
<dbReference type="Pfam" id="PF00147">
    <property type="entry name" value="Fibrinogen_C"/>
    <property type="match status" value="2"/>
</dbReference>
<dbReference type="InterPro" id="IPR007110">
    <property type="entry name" value="Ig-like_dom"/>
</dbReference>
<evidence type="ECO:0000259" key="6">
    <source>
        <dbReference type="PROSITE" id="PS51406"/>
    </source>
</evidence>
<dbReference type="SMART" id="SM00408">
    <property type="entry name" value="IGc2"/>
    <property type="match status" value="2"/>
</dbReference>
<dbReference type="FunFam" id="2.60.40.10:FF:000032">
    <property type="entry name" value="palladin isoform X1"/>
    <property type="match status" value="1"/>
</dbReference>
<keyword evidence="2" id="KW-0964">Secreted</keyword>
<evidence type="ECO:0000313" key="8">
    <source>
        <dbReference type="Proteomes" id="UP001159428"/>
    </source>
</evidence>
<proteinExistence type="predicted"/>
<dbReference type="AlphaFoldDB" id="A0AAU9W4X4"/>
<dbReference type="PROSITE" id="PS50835">
    <property type="entry name" value="IG_LIKE"/>
    <property type="match status" value="2"/>
</dbReference>
<dbReference type="PANTHER" id="PTHR19143">
    <property type="entry name" value="FIBRINOGEN/TENASCIN/ANGIOPOEITIN"/>
    <property type="match status" value="1"/>
</dbReference>
<dbReference type="Pfam" id="PF07679">
    <property type="entry name" value="I-set"/>
    <property type="match status" value="1"/>
</dbReference>
<evidence type="ECO:0000259" key="5">
    <source>
        <dbReference type="PROSITE" id="PS50835"/>
    </source>
</evidence>
<evidence type="ECO:0000256" key="4">
    <source>
        <dbReference type="ARBA" id="ARBA00023319"/>
    </source>
</evidence>
<protein>
    <submittedName>
        <fullName evidence="7">Uncharacterized protein</fullName>
    </submittedName>
</protein>
<dbReference type="Gene3D" id="3.90.215.10">
    <property type="entry name" value="Gamma Fibrinogen, chain A, domain 1"/>
    <property type="match status" value="2"/>
</dbReference>
<dbReference type="Gene3D" id="2.60.40.10">
    <property type="entry name" value="Immunoglobulins"/>
    <property type="match status" value="3"/>
</dbReference>
<reference evidence="7 8" key="1">
    <citation type="submission" date="2022-05" db="EMBL/GenBank/DDBJ databases">
        <authorList>
            <consortium name="Genoscope - CEA"/>
            <person name="William W."/>
        </authorList>
    </citation>
    <scope>NUCLEOTIDE SEQUENCE [LARGE SCALE GENOMIC DNA]</scope>
</reference>
<dbReference type="SUPFAM" id="SSF48726">
    <property type="entry name" value="Immunoglobulin"/>
    <property type="match status" value="3"/>
</dbReference>